<dbReference type="STRING" id="146817.SAMN04488502_11579"/>
<name>A0A1G9ZW20_9FIRM</name>
<sequence length="111" mass="12637">MSAVPEYLPFRCCMCPNINKPAALICPGIPGSLHPDEEPCRFVKIYEDGRGWRYFVRSQVGLHSYRTFYLKAGQLGNGRSYKTLPWQGSFDKAQADLNALAARKHWKEVTN</sequence>
<organism evidence="1 2">
    <name type="scientific">Dendrosporobacter quercicolus</name>
    <dbReference type="NCBI Taxonomy" id="146817"/>
    <lineage>
        <taxon>Bacteria</taxon>
        <taxon>Bacillati</taxon>
        <taxon>Bacillota</taxon>
        <taxon>Negativicutes</taxon>
        <taxon>Selenomonadales</taxon>
        <taxon>Sporomusaceae</taxon>
        <taxon>Dendrosporobacter</taxon>
    </lineage>
</organism>
<reference evidence="1 2" key="1">
    <citation type="submission" date="2016-10" db="EMBL/GenBank/DDBJ databases">
        <authorList>
            <person name="de Groot N.N."/>
        </authorList>
    </citation>
    <scope>NUCLEOTIDE SEQUENCE [LARGE SCALE GENOMIC DNA]</scope>
    <source>
        <strain evidence="1 2">DSM 1736</strain>
    </source>
</reference>
<dbReference type="OrthoDB" id="1809835at2"/>
<proteinExistence type="predicted"/>
<evidence type="ECO:0000313" key="2">
    <source>
        <dbReference type="Proteomes" id="UP000214880"/>
    </source>
</evidence>
<accession>A0A1G9ZW20</accession>
<evidence type="ECO:0000313" key="1">
    <source>
        <dbReference type="EMBL" id="SDN25345.1"/>
    </source>
</evidence>
<dbReference type="RefSeq" id="WP_139164539.1">
    <property type="nucleotide sequence ID" value="NZ_FNHB01000015.1"/>
</dbReference>
<protein>
    <submittedName>
        <fullName evidence="1">Uncharacterized protein</fullName>
    </submittedName>
</protein>
<dbReference type="AlphaFoldDB" id="A0A1G9ZW20"/>
<gene>
    <name evidence="1" type="ORF">SAMN04488502_11579</name>
</gene>
<keyword evidence="2" id="KW-1185">Reference proteome</keyword>
<dbReference type="Proteomes" id="UP000214880">
    <property type="component" value="Unassembled WGS sequence"/>
</dbReference>
<dbReference type="EMBL" id="FNHB01000015">
    <property type="protein sequence ID" value="SDN25345.1"/>
    <property type="molecule type" value="Genomic_DNA"/>
</dbReference>